<protein>
    <submittedName>
        <fullName evidence="1">Uncharacterized protein</fullName>
    </submittedName>
</protein>
<organism evidence="1 2">
    <name type="scientific">Bauhinia variegata</name>
    <name type="common">Purple orchid tree</name>
    <name type="synonym">Phanera variegata</name>
    <dbReference type="NCBI Taxonomy" id="167791"/>
    <lineage>
        <taxon>Eukaryota</taxon>
        <taxon>Viridiplantae</taxon>
        <taxon>Streptophyta</taxon>
        <taxon>Embryophyta</taxon>
        <taxon>Tracheophyta</taxon>
        <taxon>Spermatophyta</taxon>
        <taxon>Magnoliopsida</taxon>
        <taxon>eudicotyledons</taxon>
        <taxon>Gunneridae</taxon>
        <taxon>Pentapetalae</taxon>
        <taxon>rosids</taxon>
        <taxon>fabids</taxon>
        <taxon>Fabales</taxon>
        <taxon>Fabaceae</taxon>
        <taxon>Cercidoideae</taxon>
        <taxon>Cercideae</taxon>
        <taxon>Bauhiniinae</taxon>
        <taxon>Bauhinia</taxon>
    </lineage>
</organism>
<sequence length="151" mass="16841">MIVLTGQNGDSLSQLGDFINNSITGTRTYSDASTRTKSTVKSAVFYSPKVDLSPGISSNKYYYDVKFPRGHIALKNFNGEVVDEDGNSVPLYEAYLHHWVVVRYHQPINSTSTDDNVIVRNAGVCQGDVLSTLDLEPKLEKQKHIFQTLLE</sequence>
<name>A0ACB9KJ73_BAUVA</name>
<reference evidence="1 2" key="1">
    <citation type="journal article" date="2022" name="DNA Res.">
        <title>Chromosomal-level genome assembly of the orchid tree Bauhinia variegata (Leguminosae; Cercidoideae) supports the allotetraploid origin hypothesis of Bauhinia.</title>
        <authorList>
            <person name="Zhong Y."/>
            <person name="Chen Y."/>
            <person name="Zheng D."/>
            <person name="Pang J."/>
            <person name="Liu Y."/>
            <person name="Luo S."/>
            <person name="Meng S."/>
            <person name="Qian L."/>
            <person name="Wei D."/>
            <person name="Dai S."/>
            <person name="Zhou R."/>
        </authorList>
    </citation>
    <scope>NUCLEOTIDE SEQUENCE [LARGE SCALE GENOMIC DNA]</scope>
    <source>
        <strain evidence="1">BV-YZ2020</strain>
    </source>
</reference>
<dbReference type="EMBL" id="CM039439">
    <property type="protein sequence ID" value="KAI4297310.1"/>
    <property type="molecule type" value="Genomic_DNA"/>
</dbReference>
<evidence type="ECO:0000313" key="1">
    <source>
        <dbReference type="EMBL" id="KAI4297310.1"/>
    </source>
</evidence>
<dbReference type="Proteomes" id="UP000828941">
    <property type="component" value="Chromosome 14"/>
</dbReference>
<gene>
    <name evidence="1" type="ORF">L6164_037204</name>
</gene>
<comment type="caution">
    <text evidence="1">The sequence shown here is derived from an EMBL/GenBank/DDBJ whole genome shotgun (WGS) entry which is preliminary data.</text>
</comment>
<keyword evidence="2" id="KW-1185">Reference proteome</keyword>
<accession>A0ACB9KJ73</accession>
<proteinExistence type="predicted"/>
<evidence type="ECO:0000313" key="2">
    <source>
        <dbReference type="Proteomes" id="UP000828941"/>
    </source>
</evidence>